<dbReference type="PANTHER" id="PTHR33420:SF3">
    <property type="entry name" value="FIMBRIAL SUBUNIT ELFA"/>
    <property type="match status" value="1"/>
</dbReference>
<protein>
    <submittedName>
        <fullName evidence="7">Type 1 fimbrial protein</fullName>
    </submittedName>
</protein>
<dbReference type="InterPro" id="IPR000259">
    <property type="entry name" value="Adhesion_dom_fimbrial"/>
</dbReference>
<evidence type="ECO:0000256" key="3">
    <source>
        <dbReference type="ARBA" id="ARBA00022729"/>
    </source>
</evidence>
<accession>A0A5H9Q2N7</accession>
<comment type="subcellular location">
    <subcellularLocation>
        <location evidence="1">Fimbrium</location>
    </subcellularLocation>
</comment>
<evidence type="ECO:0000313" key="7">
    <source>
        <dbReference type="EMBL" id="EBV4568059.1"/>
    </source>
</evidence>
<organism evidence="7">
    <name type="scientific">Salmonella enterica subsp. enterica serovar Nima</name>
    <dbReference type="NCBI Taxonomy" id="940233"/>
    <lineage>
        <taxon>Bacteria</taxon>
        <taxon>Pseudomonadati</taxon>
        <taxon>Pseudomonadota</taxon>
        <taxon>Gammaproteobacteria</taxon>
        <taxon>Enterobacterales</taxon>
        <taxon>Enterobacteriaceae</taxon>
        <taxon>Salmonella</taxon>
    </lineage>
</organism>
<evidence type="ECO:0000256" key="5">
    <source>
        <dbReference type="SAM" id="SignalP"/>
    </source>
</evidence>
<sequence length="331" mass="35478">MQKSFLTILLIVGNFLLSNTASADYFYDATITPKQYKFIDLTIPANAGQDNGWWAENGSTPIKIYVNDDTHNSYADLSISGTQLGDNLYATNNAGIGIKYRLKITSSSTDPVDGSTTSPDYRVNLSGNISTDTLNTYIHVYYQLVRLTDNVPAGNITSAPIVTLNIHNPDGVGTPLFSGVVYNGISGSQPKMTACTINAPTEIKLPPLYGSNLVNGAQNVIDITPPLKLTNCPGAINGISYELKAVYGAHDASNGVMKTETGTGYANGVYVQLQNADGSGYGKFNTDIPLDYTGSGDYDIPNYKIGYYIDNSSTVTAGRVKSALEFDVSYN</sequence>
<dbReference type="PANTHER" id="PTHR33420">
    <property type="entry name" value="FIMBRIAL SUBUNIT ELFA-RELATED"/>
    <property type="match status" value="1"/>
</dbReference>
<dbReference type="Gene3D" id="2.60.40.3310">
    <property type="match status" value="1"/>
</dbReference>
<dbReference type="Pfam" id="PF00419">
    <property type="entry name" value="Fimbrial"/>
    <property type="match status" value="1"/>
</dbReference>
<dbReference type="SUPFAM" id="SSF49401">
    <property type="entry name" value="Bacterial adhesins"/>
    <property type="match status" value="1"/>
</dbReference>
<dbReference type="GO" id="GO:0043709">
    <property type="term" value="P:cell adhesion involved in single-species biofilm formation"/>
    <property type="evidence" value="ECO:0007669"/>
    <property type="project" value="TreeGrafter"/>
</dbReference>
<keyword evidence="3 5" id="KW-0732">Signal</keyword>
<gene>
    <name evidence="7" type="ORF">DOW48_03350</name>
</gene>
<evidence type="ECO:0000259" key="6">
    <source>
        <dbReference type="Pfam" id="PF00419"/>
    </source>
</evidence>
<evidence type="ECO:0000256" key="2">
    <source>
        <dbReference type="ARBA" id="ARBA00006671"/>
    </source>
</evidence>
<dbReference type="Gene3D" id="2.60.40.1090">
    <property type="entry name" value="Fimbrial-type adhesion domain"/>
    <property type="match status" value="1"/>
</dbReference>
<evidence type="ECO:0000256" key="1">
    <source>
        <dbReference type="ARBA" id="ARBA00004561"/>
    </source>
</evidence>
<reference evidence="7" key="1">
    <citation type="submission" date="2018-06" db="EMBL/GenBank/DDBJ databases">
        <authorList>
            <person name="Ashton P.M."/>
            <person name="Dallman T."/>
            <person name="Nair S."/>
            <person name="De Pinna E."/>
            <person name="Peters T."/>
            <person name="Grant K."/>
        </authorList>
    </citation>
    <scope>NUCLEOTIDE SEQUENCE</scope>
    <source>
        <strain evidence="7">45256</strain>
    </source>
</reference>
<feature type="signal peptide" evidence="5">
    <location>
        <begin position="1"/>
        <end position="23"/>
    </location>
</feature>
<dbReference type="GO" id="GO:0009289">
    <property type="term" value="C:pilus"/>
    <property type="evidence" value="ECO:0007669"/>
    <property type="project" value="UniProtKB-SubCell"/>
</dbReference>
<evidence type="ECO:0000256" key="4">
    <source>
        <dbReference type="ARBA" id="ARBA00023263"/>
    </source>
</evidence>
<feature type="domain" description="Fimbrial-type adhesion" evidence="6">
    <location>
        <begin position="191"/>
        <end position="330"/>
    </location>
</feature>
<proteinExistence type="inferred from homology"/>
<name>A0A5H9Q2N7_SALET</name>
<comment type="caution">
    <text evidence="7">The sequence shown here is derived from an EMBL/GenBank/DDBJ whole genome shotgun (WGS) entry which is preliminary data.</text>
</comment>
<dbReference type="InterPro" id="IPR008966">
    <property type="entry name" value="Adhesion_dom_sf"/>
</dbReference>
<dbReference type="EMBL" id="AAHFHJ010000003">
    <property type="protein sequence ID" value="EBV4568059.1"/>
    <property type="molecule type" value="Genomic_DNA"/>
</dbReference>
<comment type="similarity">
    <text evidence="2">Belongs to the fimbrial protein family.</text>
</comment>
<dbReference type="InterPro" id="IPR050263">
    <property type="entry name" value="Bact_Fimbrial_Adh_Pro"/>
</dbReference>
<feature type="chain" id="PRO_5030123710" evidence="5">
    <location>
        <begin position="24"/>
        <end position="331"/>
    </location>
</feature>
<dbReference type="InterPro" id="IPR036937">
    <property type="entry name" value="Adhesion_dom_fimbrial_sf"/>
</dbReference>
<dbReference type="AlphaFoldDB" id="A0A5H9Q2N7"/>
<keyword evidence="4" id="KW-0281">Fimbrium</keyword>